<dbReference type="Proteomes" id="UP000078284">
    <property type="component" value="Chromosome 4"/>
</dbReference>
<dbReference type="EMBL" id="LUHQ01000004">
    <property type="protein sequence ID" value="OAO98111.1"/>
    <property type="molecule type" value="Genomic_DNA"/>
</dbReference>
<dbReference type="PANTHER" id="PTHR33116">
    <property type="entry name" value="REVERSE TRANSCRIPTASE ZINC-BINDING DOMAIN-CONTAINING PROTEIN-RELATED-RELATED"/>
    <property type="match status" value="1"/>
</dbReference>
<feature type="domain" description="Reverse transcriptase zinc-binding" evidence="1">
    <location>
        <begin position="183"/>
        <end position="275"/>
    </location>
</feature>
<sequence>MDKNKMCWVSWQKLTQPKGVGGLGFRDLQCFNDALLAKVSWRILSNPTSLLARTLSGKYYHTTPFLESSVPTSTSHGWCGICIGKELLKSHLGKVIGNGSSTFIWDDPWISLTFPRRHMGPPTEATANLTVEHLISHISPEWDKERINQILSGLLDEILEIKPSRLGAKDAYVWLATKNGIYTAKSGYYSCVQEQLQDCPPPINLRDFNWMKHIWNIQCSPKLKFFLWKAMRGALPVGENLIFRNINAAAQCPFCGENESTLHLFFTCRFARHVWLLNPFETRLNPDQIVSFKDGIEQTKGQICLLIIGF</sequence>
<dbReference type="InterPro" id="IPR026960">
    <property type="entry name" value="RVT-Znf"/>
</dbReference>
<proteinExistence type="predicted"/>
<protein>
    <recommendedName>
        <fullName evidence="1">Reverse transcriptase zinc-binding domain-containing protein</fullName>
    </recommendedName>
</protein>
<comment type="caution">
    <text evidence="2">The sequence shown here is derived from an EMBL/GenBank/DDBJ whole genome shotgun (WGS) entry which is preliminary data.</text>
</comment>
<organism evidence="2 3">
    <name type="scientific">Arabidopsis thaliana</name>
    <name type="common">Mouse-ear cress</name>
    <dbReference type="NCBI Taxonomy" id="3702"/>
    <lineage>
        <taxon>Eukaryota</taxon>
        <taxon>Viridiplantae</taxon>
        <taxon>Streptophyta</taxon>
        <taxon>Embryophyta</taxon>
        <taxon>Tracheophyta</taxon>
        <taxon>Spermatophyta</taxon>
        <taxon>Magnoliopsida</taxon>
        <taxon>eudicotyledons</taxon>
        <taxon>Gunneridae</taxon>
        <taxon>Pentapetalae</taxon>
        <taxon>rosids</taxon>
        <taxon>malvids</taxon>
        <taxon>Brassicales</taxon>
        <taxon>Brassicaceae</taxon>
        <taxon>Camelineae</taxon>
        <taxon>Arabidopsis</taxon>
    </lineage>
</organism>
<evidence type="ECO:0000313" key="3">
    <source>
        <dbReference type="Proteomes" id="UP000078284"/>
    </source>
</evidence>
<name>A0A178UZJ1_ARATH</name>
<dbReference type="Pfam" id="PF13966">
    <property type="entry name" value="zf-RVT"/>
    <property type="match status" value="1"/>
</dbReference>
<dbReference type="AlphaFoldDB" id="A0A178UZJ1"/>
<evidence type="ECO:0000259" key="1">
    <source>
        <dbReference type="Pfam" id="PF13966"/>
    </source>
</evidence>
<dbReference type="PANTHER" id="PTHR33116:SF86">
    <property type="entry name" value="REVERSE TRANSCRIPTASE DOMAIN-CONTAINING PROTEIN"/>
    <property type="match status" value="1"/>
</dbReference>
<evidence type="ECO:0000313" key="2">
    <source>
        <dbReference type="EMBL" id="OAO98111.1"/>
    </source>
</evidence>
<gene>
    <name evidence="2" type="ordered locus">AXX17_At4g06750</name>
</gene>
<accession>A0A178UZJ1</accession>
<reference evidence="3" key="1">
    <citation type="journal article" date="2016" name="Proc. Natl. Acad. Sci. U.S.A.">
        <title>Chromosome-level assembly of Arabidopsis thaliana Ler reveals the extent of translocation and inversion polymorphisms.</title>
        <authorList>
            <person name="Zapata L."/>
            <person name="Ding J."/>
            <person name="Willing E.M."/>
            <person name="Hartwig B."/>
            <person name="Bezdan D."/>
            <person name="Jiao W.B."/>
            <person name="Patel V."/>
            <person name="Velikkakam James G."/>
            <person name="Koornneef M."/>
            <person name="Ossowski S."/>
            <person name="Schneeberger K."/>
        </authorList>
    </citation>
    <scope>NUCLEOTIDE SEQUENCE [LARGE SCALE GENOMIC DNA]</scope>
    <source>
        <strain evidence="3">cv. Landsberg erecta</strain>
    </source>
</reference>